<dbReference type="PANTHER" id="PTHR40086:SF1">
    <property type="entry name" value="CELL CYCLE REGULATOR CCRZ"/>
    <property type="match status" value="1"/>
</dbReference>
<dbReference type="AlphaFoldDB" id="A0A5B7XW37"/>
<name>A0A5B7XW37_9MOLU</name>
<proteinExistence type="predicted"/>
<gene>
    <name evidence="2" type="ORF">FG904_01725</name>
</gene>
<sequence>MEVKQKLTSGHTNISYKLNDQVVQEKIKNPFNHKLDNTMLAQFDFVPELLEDNEFESKWKWIEHKETVFTDEVLKQVADNIKILHDSELKFPKSNVAARVKEYRKILKEKNVQVPILDKYYKKINLILKHSENNRPLHNDLRLANILVDMKDKVYFIDWEYASMGDKHFDLAYFICHSYLTKHQEQVFLDQYDSYWEEYLIQQKILVHYLTILWINAQPVKPFSDEHFINELEKNVQEFNHKKQTQSFRD</sequence>
<evidence type="ECO:0000259" key="1">
    <source>
        <dbReference type="Pfam" id="PF01636"/>
    </source>
</evidence>
<protein>
    <recommendedName>
        <fullName evidence="1">Aminoglycoside phosphotransferase domain-containing protein</fullName>
    </recommendedName>
</protein>
<organism evidence="2 3">
    <name type="scientific">Mycoplasma nasistruthionis</name>
    <dbReference type="NCBI Taxonomy" id="353852"/>
    <lineage>
        <taxon>Bacteria</taxon>
        <taxon>Bacillati</taxon>
        <taxon>Mycoplasmatota</taxon>
        <taxon>Mollicutes</taxon>
        <taxon>Mycoplasmataceae</taxon>
        <taxon>Mycoplasma</taxon>
    </lineage>
</organism>
<dbReference type="InterPro" id="IPR011009">
    <property type="entry name" value="Kinase-like_dom_sf"/>
</dbReference>
<dbReference type="KEGG" id="mnh:FG904_01725"/>
<dbReference type="OrthoDB" id="9803871at2"/>
<dbReference type="Proteomes" id="UP000305457">
    <property type="component" value="Chromosome"/>
</dbReference>
<feature type="domain" description="Aminoglycoside phosphotransferase" evidence="1">
    <location>
        <begin position="98"/>
        <end position="196"/>
    </location>
</feature>
<dbReference type="InterPro" id="IPR052077">
    <property type="entry name" value="CcrZ_PhaseVar_Mediator"/>
</dbReference>
<dbReference type="SUPFAM" id="SSF56112">
    <property type="entry name" value="Protein kinase-like (PK-like)"/>
    <property type="match status" value="1"/>
</dbReference>
<reference evidence="2 3" key="1">
    <citation type="submission" date="2019-06" db="EMBL/GenBank/DDBJ databases">
        <title>Mycoplasma sp. 2F1A isolated from ostrich.</title>
        <authorList>
            <person name="Spergser J."/>
        </authorList>
    </citation>
    <scope>NUCLEOTIDE SEQUENCE [LARGE SCALE GENOMIC DNA]</scope>
    <source>
        <strain evidence="2 3">2F1A</strain>
    </source>
</reference>
<dbReference type="InterPro" id="IPR002575">
    <property type="entry name" value="Aminoglycoside_PTrfase"/>
</dbReference>
<dbReference type="RefSeq" id="WP_139592207.1">
    <property type="nucleotide sequence ID" value="NZ_CP040825.1"/>
</dbReference>
<dbReference type="Pfam" id="PF01636">
    <property type="entry name" value="APH"/>
    <property type="match status" value="1"/>
</dbReference>
<dbReference type="Gene3D" id="3.90.1200.10">
    <property type="match status" value="1"/>
</dbReference>
<evidence type="ECO:0000313" key="3">
    <source>
        <dbReference type="Proteomes" id="UP000305457"/>
    </source>
</evidence>
<accession>A0A5B7XW37</accession>
<evidence type="ECO:0000313" key="2">
    <source>
        <dbReference type="EMBL" id="QCZ36724.1"/>
    </source>
</evidence>
<dbReference type="PANTHER" id="PTHR40086">
    <property type="entry name" value="PHOSPHOTRANSFERASE YTMP-RELATED"/>
    <property type="match status" value="1"/>
</dbReference>
<dbReference type="EMBL" id="CP040825">
    <property type="protein sequence ID" value="QCZ36724.1"/>
    <property type="molecule type" value="Genomic_DNA"/>
</dbReference>